<dbReference type="InterPro" id="IPR051055">
    <property type="entry name" value="PIF1_helicase"/>
</dbReference>
<comment type="catalytic activity">
    <reaction evidence="1">
        <text>ATP + H2O = ADP + phosphate + H(+)</text>
        <dbReference type="Rhea" id="RHEA:13065"/>
        <dbReference type="ChEBI" id="CHEBI:15377"/>
        <dbReference type="ChEBI" id="CHEBI:15378"/>
        <dbReference type="ChEBI" id="CHEBI:30616"/>
        <dbReference type="ChEBI" id="CHEBI:43474"/>
        <dbReference type="ChEBI" id="CHEBI:456216"/>
        <dbReference type="EC" id="5.6.2.3"/>
    </reaction>
</comment>
<dbReference type="GO" id="GO:0016887">
    <property type="term" value="F:ATP hydrolysis activity"/>
    <property type="evidence" value="ECO:0007669"/>
    <property type="project" value="RHEA"/>
</dbReference>
<comment type="cofactor">
    <cofactor evidence="1">
        <name>Mg(2+)</name>
        <dbReference type="ChEBI" id="CHEBI:18420"/>
    </cofactor>
</comment>
<dbReference type="EMBL" id="KV918797">
    <property type="protein sequence ID" value="OSX79134.1"/>
    <property type="molecule type" value="Genomic_DNA"/>
</dbReference>
<dbReference type="AlphaFoldDB" id="A0A1X6PE64"/>
<comment type="similarity">
    <text evidence="1">Belongs to the helicase family.</text>
</comment>
<organism evidence="3 4">
    <name type="scientific">Porphyra umbilicalis</name>
    <name type="common">Purple laver</name>
    <name type="synonym">Red alga</name>
    <dbReference type="NCBI Taxonomy" id="2786"/>
    <lineage>
        <taxon>Eukaryota</taxon>
        <taxon>Rhodophyta</taxon>
        <taxon>Bangiophyceae</taxon>
        <taxon>Bangiales</taxon>
        <taxon>Bangiaceae</taxon>
        <taxon>Porphyra</taxon>
    </lineage>
</organism>
<dbReference type="InterPro" id="IPR010285">
    <property type="entry name" value="DNA_helicase_pif1-like_DEAD"/>
</dbReference>
<evidence type="ECO:0000256" key="1">
    <source>
        <dbReference type="RuleBase" id="RU363044"/>
    </source>
</evidence>
<dbReference type="InterPro" id="IPR027417">
    <property type="entry name" value="P-loop_NTPase"/>
</dbReference>
<dbReference type="GO" id="GO:0043139">
    <property type="term" value="F:5'-3' DNA helicase activity"/>
    <property type="evidence" value="ECO:0007669"/>
    <property type="project" value="UniProtKB-EC"/>
</dbReference>
<protein>
    <recommendedName>
        <fullName evidence="1">ATP-dependent DNA helicase</fullName>
        <ecNumber evidence="1">5.6.2.3</ecNumber>
    </recommendedName>
</protein>
<keyword evidence="1" id="KW-0378">Hydrolase</keyword>
<evidence type="ECO:0000259" key="2">
    <source>
        <dbReference type="Pfam" id="PF05970"/>
    </source>
</evidence>
<reference evidence="3 4" key="1">
    <citation type="submission" date="2017-03" db="EMBL/GenBank/DDBJ databases">
        <title>WGS assembly of Porphyra umbilicalis.</title>
        <authorList>
            <person name="Brawley S.H."/>
            <person name="Blouin N.A."/>
            <person name="Ficko-Blean E."/>
            <person name="Wheeler G.L."/>
            <person name="Lohr M."/>
            <person name="Goodson H.V."/>
            <person name="Jenkins J.W."/>
            <person name="Blaby-Haas C.E."/>
            <person name="Helliwell K.E."/>
            <person name="Chan C."/>
            <person name="Marriage T."/>
            <person name="Bhattacharya D."/>
            <person name="Klein A.S."/>
            <person name="Badis Y."/>
            <person name="Brodie J."/>
            <person name="Cao Y."/>
            <person name="Collen J."/>
            <person name="Dittami S.M."/>
            <person name="Gachon C.M."/>
            <person name="Green B.R."/>
            <person name="Karpowicz S."/>
            <person name="Kim J.W."/>
            <person name="Kudahl U."/>
            <person name="Lin S."/>
            <person name="Michel G."/>
            <person name="Mittag M."/>
            <person name="Olson B.J."/>
            <person name="Pangilinan J."/>
            <person name="Peng Y."/>
            <person name="Qiu H."/>
            <person name="Shu S."/>
            <person name="Singer J.T."/>
            <person name="Smith A.G."/>
            <person name="Sprecher B.N."/>
            <person name="Wagner V."/>
            <person name="Wang W."/>
            <person name="Wang Z.-Y."/>
            <person name="Yan J."/>
            <person name="Yarish C."/>
            <person name="Zoeuner-Riek S."/>
            <person name="Zhuang Y."/>
            <person name="Zou Y."/>
            <person name="Lindquist E.A."/>
            <person name="Grimwood J."/>
            <person name="Barry K."/>
            <person name="Rokhsar D.S."/>
            <person name="Schmutz J."/>
            <person name="Stiller J.W."/>
            <person name="Grossman A.R."/>
            <person name="Prochnik S.E."/>
        </authorList>
    </citation>
    <scope>NUCLEOTIDE SEQUENCE [LARGE SCALE GENOMIC DNA]</scope>
    <source>
        <strain evidence="3">4086291</strain>
    </source>
</reference>
<evidence type="ECO:0000313" key="4">
    <source>
        <dbReference type="Proteomes" id="UP000218209"/>
    </source>
</evidence>
<keyword evidence="4" id="KW-1185">Reference proteome</keyword>
<dbReference type="PANTHER" id="PTHR47642">
    <property type="entry name" value="ATP-DEPENDENT DNA HELICASE"/>
    <property type="match status" value="1"/>
</dbReference>
<keyword evidence="1" id="KW-0067">ATP-binding</keyword>
<gene>
    <name evidence="3" type="ORF">BU14_0086s0021</name>
</gene>
<dbReference type="Pfam" id="PF05970">
    <property type="entry name" value="PIF1"/>
    <property type="match status" value="1"/>
</dbReference>
<dbReference type="GO" id="GO:0006281">
    <property type="term" value="P:DNA repair"/>
    <property type="evidence" value="ECO:0007669"/>
    <property type="project" value="UniProtKB-KW"/>
</dbReference>
<evidence type="ECO:0000313" key="3">
    <source>
        <dbReference type="EMBL" id="OSX79134.1"/>
    </source>
</evidence>
<keyword evidence="1" id="KW-0347">Helicase</keyword>
<dbReference type="EC" id="5.6.2.3" evidence="1"/>
<proteinExistence type="inferred from homology"/>
<dbReference type="Gene3D" id="3.40.50.300">
    <property type="entry name" value="P-loop containing nucleotide triphosphate hydrolases"/>
    <property type="match status" value="1"/>
</dbReference>
<dbReference type="Proteomes" id="UP000218209">
    <property type="component" value="Unassembled WGS sequence"/>
</dbReference>
<keyword evidence="1" id="KW-0227">DNA damage</keyword>
<dbReference type="PANTHER" id="PTHR47642:SF5">
    <property type="entry name" value="ATP-DEPENDENT DNA HELICASE"/>
    <property type="match status" value="1"/>
</dbReference>
<accession>A0A1X6PE64</accession>
<dbReference type="GO" id="GO:0000723">
    <property type="term" value="P:telomere maintenance"/>
    <property type="evidence" value="ECO:0007669"/>
    <property type="project" value="InterPro"/>
</dbReference>
<dbReference type="GO" id="GO:0005524">
    <property type="term" value="F:ATP binding"/>
    <property type="evidence" value="ECO:0007669"/>
    <property type="project" value="UniProtKB-KW"/>
</dbReference>
<keyword evidence="1" id="KW-0233">DNA recombination</keyword>
<feature type="domain" description="DNA helicase Pif1-like DEAD-box helicase" evidence="2">
    <location>
        <begin position="231"/>
        <end position="363"/>
    </location>
</feature>
<dbReference type="SUPFAM" id="SSF52540">
    <property type="entry name" value="P-loop containing nucleoside triphosphate hydrolases"/>
    <property type="match status" value="2"/>
</dbReference>
<name>A0A1X6PE64_PORUM</name>
<dbReference type="GO" id="GO:0006310">
    <property type="term" value="P:DNA recombination"/>
    <property type="evidence" value="ECO:0007669"/>
    <property type="project" value="UniProtKB-KW"/>
</dbReference>
<keyword evidence="1" id="KW-0547">Nucleotide-binding</keyword>
<sequence>MDTAELWAMATVVCSPFGASPASSRWASPASFHSPLPCPVVDGTLLWVCTAGVESVVDLANPRSAATFFMTLGGPARGKDVRVRGFPLPWCRPTPGRVPVHYTSGTKRRRLATSAALVGAPFPMTAIGGDGVARMGRPDENSFEALPSGSIRPHVSEYRDDVGGAGGKPRRRVAWVYAEGGRGHGGVCSNKDIRAARLPVATMFDSVFLPSRVHGEALRVCQVQSCRTDVCLTGPPGCGKTHLVNQVVAALRDAGLAVTACGSSDVAAALVGGTTVHSWAGFCNGNADVWSPLDTVVKNVIPYGAKVRMCDVMLLVIDVVGTLSAAFLKRFDLVLRAVRRWPAPFGGLTLLVAGDLLQLAPPFGSYAFSSDVWGLVFGNRVVILKTNWRQMCDPQMLGLLLRLQTGQHTDADMALLATRRTAVPPPDVMCLFCHTLDAPYKNVEELRRLPGPSVVFEAVDKAEDAPYLTLARATELLDGALKYPRVVSLRVGAVLAIPTSCLTSQGVPCGTRGVVICFRTVGRRRYPRVRFSLSARTSKVIDVTPTLGHAVALDGVKRAATRMQVPLVLAWASTIHSAQGWTLDEATVDLSKAFAAGQALSGLSRISTLSGLFLIGFDEDRIIVDDAALAFHETLVDFS</sequence>
<keyword evidence="1" id="KW-0234">DNA repair</keyword>
<dbReference type="OrthoDB" id="5116at2759"/>